<dbReference type="Pfam" id="PF00002">
    <property type="entry name" value="7tm_2"/>
    <property type="match status" value="1"/>
</dbReference>
<dbReference type="CDD" id="cd15039">
    <property type="entry name" value="7tmB3_Methuselah-like"/>
    <property type="match status" value="1"/>
</dbReference>
<dbReference type="Proteomes" id="UP000694844">
    <property type="component" value="Chromosome 2"/>
</dbReference>
<proteinExistence type="predicted"/>
<dbReference type="OrthoDB" id="6134459at2759"/>
<dbReference type="RefSeq" id="XP_022313279.1">
    <property type="nucleotide sequence ID" value="XM_022457571.1"/>
</dbReference>
<keyword evidence="8" id="KW-1185">Reference proteome</keyword>
<keyword evidence="3 5" id="KW-1133">Transmembrane helix</keyword>
<dbReference type="GeneID" id="111118229"/>
<feature type="domain" description="G-protein coupled receptors family 2 profile 2" evidence="7">
    <location>
        <begin position="952"/>
        <end position="1199"/>
    </location>
</feature>
<dbReference type="Gene3D" id="1.20.1070.10">
    <property type="entry name" value="Rhodopsin 7-helix transmembrane proteins"/>
    <property type="match status" value="1"/>
</dbReference>
<feature type="transmembrane region" description="Helical" evidence="5">
    <location>
        <begin position="1177"/>
        <end position="1198"/>
    </location>
</feature>
<evidence type="ECO:0000256" key="2">
    <source>
        <dbReference type="ARBA" id="ARBA00022692"/>
    </source>
</evidence>
<gene>
    <name evidence="9 10" type="primary">LOC111118229</name>
</gene>
<evidence type="ECO:0000256" key="6">
    <source>
        <dbReference type="SAM" id="SignalP"/>
    </source>
</evidence>
<keyword evidence="6" id="KW-0732">Signal</keyword>
<feature type="chain" id="PRO_5044666153" evidence="6">
    <location>
        <begin position="19"/>
        <end position="1245"/>
    </location>
</feature>
<dbReference type="InterPro" id="IPR017981">
    <property type="entry name" value="GPCR_2-like_7TM"/>
</dbReference>
<accession>A0A8B8CC77</accession>
<protein>
    <submittedName>
        <fullName evidence="9 10">Uncharacterized protein LOC111118229 isoform X1</fullName>
    </submittedName>
</protein>
<feature type="transmembrane region" description="Helical" evidence="5">
    <location>
        <begin position="1061"/>
        <end position="1083"/>
    </location>
</feature>
<dbReference type="GO" id="GO:0004930">
    <property type="term" value="F:G protein-coupled receptor activity"/>
    <property type="evidence" value="ECO:0007669"/>
    <property type="project" value="InterPro"/>
</dbReference>
<comment type="subcellular location">
    <subcellularLocation>
        <location evidence="1">Membrane</location>
        <topology evidence="1">Multi-pass membrane protein</topology>
    </subcellularLocation>
</comment>
<dbReference type="AlphaFoldDB" id="A0A8B8CC77"/>
<dbReference type="KEGG" id="cvn:111118229"/>
<feature type="transmembrane region" description="Helical" evidence="5">
    <location>
        <begin position="954"/>
        <end position="976"/>
    </location>
</feature>
<dbReference type="InterPro" id="IPR053231">
    <property type="entry name" value="GPCR_LN-TM7"/>
</dbReference>
<name>A0A8B8CC77_CRAVI</name>
<evidence type="ECO:0000256" key="4">
    <source>
        <dbReference type="ARBA" id="ARBA00023136"/>
    </source>
</evidence>
<keyword evidence="2 5" id="KW-0812">Transmembrane</keyword>
<dbReference type="GO" id="GO:0007166">
    <property type="term" value="P:cell surface receptor signaling pathway"/>
    <property type="evidence" value="ECO:0007669"/>
    <property type="project" value="InterPro"/>
</dbReference>
<keyword evidence="4 5" id="KW-0472">Membrane</keyword>
<evidence type="ECO:0000256" key="5">
    <source>
        <dbReference type="SAM" id="Phobius"/>
    </source>
</evidence>
<feature type="transmembrane region" description="Helical" evidence="5">
    <location>
        <begin position="1103"/>
        <end position="1130"/>
    </location>
</feature>
<evidence type="ECO:0000256" key="1">
    <source>
        <dbReference type="ARBA" id="ARBA00004141"/>
    </source>
</evidence>
<dbReference type="PANTHER" id="PTHR45902:SF1">
    <property type="entry name" value="LATROPHILIN RECEPTOR-LIKE PROTEIN A"/>
    <property type="match status" value="1"/>
</dbReference>
<feature type="transmembrane region" description="Helical" evidence="5">
    <location>
        <begin position="988"/>
        <end position="1004"/>
    </location>
</feature>
<evidence type="ECO:0000313" key="10">
    <source>
        <dbReference type="RefSeq" id="XP_022313280.1"/>
    </source>
</evidence>
<organism evidence="8 10">
    <name type="scientific">Crassostrea virginica</name>
    <name type="common">Eastern oyster</name>
    <dbReference type="NCBI Taxonomy" id="6565"/>
    <lineage>
        <taxon>Eukaryota</taxon>
        <taxon>Metazoa</taxon>
        <taxon>Spiralia</taxon>
        <taxon>Lophotrochozoa</taxon>
        <taxon>Mollusca</taxon>
        <taxon>Bivalvia</taxon>
        <taxon>Autobranchia</taxon>
        <taxon>Pteriomorphia</taxon>
        <taxon>Ostreida</taxon>
        <taxon>Ostreoidea</taxon>
        <taxon>Ostreidae</taxon>
        <taxon>Crassostrea</taxon>
    </lineage>
</organism>
<dbReference type="RefSeq" id="XP_022313280.1">
    <property type="nucleotide sequence ID" value="XM_022457572.1"/>
</dbReference>
<evidence type="ECO:0000256" key="3">
    <source>
        <dbReference type="ARBA" id="ARBA00022989"/>
    </source>
</evidence>
<sequence length="1245" mass="143070">MKIKRLLLLLLASYHVSCWNGRTNWSNLLIQYKEHCGNHLLCSTSDREAVSPDKSVNVLPKQCPSCSCEEECEVNRNCCPDKFLARTYVQTNFQFKTERFAGENLYLMVSSCPQTSFNLREDSCHVSINRTNFLNQVPVYSPLSNRTYVNVQCSTCHGETKVVPWRYFIECPRESVDLDFYTNADHLWYDMQGNNCTIDYIPPFNSTVLPCDKEHSLVGECNITGLWEEYDEDILFACNQYENQYSVFKNVFCFFCNTAKNQRGSSLLKVGDFNVLTSNECSIKMTGDTCLSNCHMCLNNLTLNGENTYFYSDAIVAIKEKYYSEISEYSAFVRLISWNAFDELKTALSDNNKTLESDEEDIVNLTSLYEEFVKSGGFENWCHENHTVERIFPGYKARRDCSCDDDCYKNSACCPDVALYQRMDCVPGVLGPISNSRNIEYFYLISKCPIDNKFSYLKSKCEESSDLNLFNIPVTDARNEKAYKNLYCYLCHHQHEINTLNFTKNFAKIWNITLTCTDILVLPSMTSYTSLLLSAAANNCSIQFTSTNVDNLCKTEGHDIIDKCNATGIIVTMIRAAKTLCENTGRMVMKKSSNYLYKNKICDFCNNKVYENPLSKCYSFGNTLENDTEVLLCEETPSDVQAYPFKNDYCRACNPTSYIIEESSIEFSGISYRELFSFSEQISSKKVTLATKKCSEEEYKDTYKNLCRKKVCAKGKYFDNGFCKYLVPFGKELIYKLGLQLASSNLNNRFPTMQNLQSIIQHEIYEGDVQLEEMYIYSDETCAYSDSKRANETFFQALLSIRITNNRFPIPRQSLETHILNLVNATFKFNNASIQFQQSIEAWYLPLFFHHSKFINDGCYMQRSSSNSYDATASNTYDFNNLLLCTQIQLEANEYILSDEHSYIYVKSIKRNFKINEFSQNKNGSIRICLDSYKPLTKELSESNPNLIDKILTVTTYMCTIASLLFLLATFVIYCILQVLRTVPGKNIMCFTFSLFFAQLFFIIRSSITDDTVVCSWIGGFTHYFWISTFTWTNVCCFHMFKLFVKQSLVHGDVSADRKLFLKYCVISFTFPLVPVCANLVGAETEVDSLLFGYGGSKCFLKSPLALIITFISPIILQVLFNVIMFSITFHFIRNTPKVQSSKERNDLSIFFKLFILTGVSWLFVIVDGFFEVSPFTFLATMISGSLGIFIFISYVCHKKVFRLLRHRLRSSSKTKTYFSTSKTHVNSNSKTSNIEKNKSCITEI</sequence>
<dbReference type="InterPro" id="IPR000832">
    <property type="entry name" value="GPCR_2_secretin-like"/>
</dbReference>
<dbReference type="PROSITE" id="PS50261">
    <property type="entry name" value="G_PROTEIN_RECEP_F2_4"/>
    <property type="match status" value="1"/>
</dbReference>
<evidence type="ECO:0000259" key="7">
    <source>
        <dbReference type="PROSITE" id="PS50261"/>
    </source>
</evidence>
<feature type="signal peptide" evidence="6">
    <location>
        <begin position="1"/>
        <end position="18"/>
    </location>
</feature>
<evidence type="ECO:0000313" key="9">
    <source>
        <dbReference type="RefSeq" id="XP_022313279.1"/>
    </source>
</evidence>
<reference evidence="9 10" key="1">
    <citation type="submission" date="2025-04" db="UniProtKB">
        <authorList>
            <consortium name="RefSeq"/>
        </authorList>
    </citation>
    <scope>IDENTIFICATION</scope>
    <source>
        <tissue evidence="9 10">Whole sample</tissue>
    </source>
</reference>
<evidence type="ECO:0000313" key="8">
    <source>
        <dbReference type="Proteomes" id="UP000694844"/>
    </source>
</evidence>
<feature type="transmembrane region" description="Helical" evidence="5">
    <location>
        <begin position="1024"/>
        <end position="1041"/>
    </location>
</feature>
<feature type="transmembrane region" description="Helical" evidence="5">
    <location>
        <begin position="1150"/>
        <end position="1171"/>
    </location>
</feature>
<dbReference type="GO" id="GO:0016020">
    <property type="term" value="C:membrane"/>
    <property type="evidence" value="ECO:0007669"/>
    <property type="project" value="UniProtKB-SubCell"/>
</dbReference>
<dbReference type="PANTHER" id="PTHR45902">
    <property type="entry name" value="LATROPHILIN RECEPTOR-LIKE PROTEIN A"/>
    <property type="match status" value="1"/>
</dbReference>